<dbReference type="PANTHER" id="PTHR34408">
    <property type="entry name" value="FAMILY PROTEIN, PUTATIVE-RELATED"/>
    <property type="match status" value="1"/>
</dbReference>
<evidence type="ECO:0000259" key="3">
    <source>
        <dbReference type="PROSITE" id="PS51781"/>
    </source>
</evidence>
<dbReference type="Pfam" id="PF08239">
    <property type="entry name" value="SH3_3"/>
    <property type="match status" value="2"/>
</dbReference>
<feature type="domain" description="SH3b" evidence="3">
    <location>
        <begin position="480"/>
        <end position="552"/>
    </location>
</feature>
<dbReference type="PANTHER" id="PTHR34408:SF1">
    <property type="entry name" value="GLYCOSYL HYDROLASE FAMILY 19 DOMAIN-CONTAINING PROTEIN HI_1415"/>
    <property type="match status" value="1"/>
</dbReference>
<dbReference type="GO" id="GO:0004040">
    <property type="term" value="F:amidase activity"/>
    <property type="evidence" value="ECO:0007669"/>
    <property type="project" value="InterPro"/>
</dbReference>
<dbReference type="PROSITE" id="PS51781">
    <property type="entry name" value="SH3B"/>
    <property type="match status" value="4"/>
</dbReference>
<name>A0A2S0L3N1_9FIRM</name>
<dbReference type="OrthoDB" id="9816557at2"/>
<proteinExistence type="predicted"/>
<dbReference type="Proteomes" id="UP000237883">
    <property type="component" value="Chromosome"/>
</dbReference>
<feature type="chain" id="PRO_5015732434" description="SH3b domain-containing protein" evidence="2">
    <location>
        <begin position="30"/>
        <end position="889"/>
    </location>
</feature>
<keyword evidence="5" id="KW-1185">Reference proteome</keyword>
<reference evidence="5" key="1">
    <citation type="submission" date="2018-02" db="EMBL/GenBank/DDBJ databases">
        <authorList>
            <person name="Holder M.E."/>
            <person name="Ajami N.J."/>
            <person name="Petrosino J.F."/>
        </authorList>
    </citation>
    <scope>NUCLEOTIDE SEQUENCE [LARGE SCALE GENOMIC DNA]</scope>
    <source>
        <strain evidence="5">CCUG 47132</strain>
    </source>
</reference>
<protein>
    <recommendedName>
        <fullName evidence="3">SH3b domain-containing protein</fullName>
    </recommendedName>
</protein>
<dbReference type="EMBL" id="CP027228">
    <property type="protein sequence ID" value="AVM47863.1"/>
    <property type="molecule type" value="Genomic_DNA"/>
</dbReference>
<dbReference type="InterPro" id="IPR003646">
    <property type="entry name" value="SH3-like_bac-type"/>
</dbReference>
<feature type="region of interest" description="Disordered" evidence="1">
    <location>
        <begin position="187"/>
        <end position="251"/>
    </location>
</feature>
<feature type="domain" description="SH3b" evidence="3">
    <location>
        <begin position="556"/>
        <end position="625"/>
    </location>
</feature>
<feature type="signal peptide" evidence="2">
    <location>
        <begin position="1"/>
        <end position="29"/>
    </location>
</feature>
<feature type="domain" description="SH3b" evidence="3">
    <location>
        <begin position="37"/>
        <end position="109"/>
    </location>
</feature>
<dbReference type="SMART" id="SM00287">
    <property type="entry name" value="SH3b"/>
    <property type="match status" value="6"/>
</dbReference>
<evidence type="ECO:0000313" key="4">
    <source>
        <dbReference type="EMBL" id="AVM47863.1"/>
    </source>
</evidence>
<dbReference type="SMART" id="SM00047">
    <property type="entry name" value="LYZ2"/>
    <property type="match status" value="1"/>
</dbReference>
<organism evidence="4 5">
    <name type="scientific">Mogibacterium diversum</name>
    <dbReference type="NCBI Taxonomy" id="114527"/>
    <lineage>
        <taxon>Bacteria</taxon>
        <taxon>Bacillati</taxon>
        <taxon>Bacillota</taxon>
        <taxon>Clostridia</taxon>
        <taxon>Peptostreptococcales</taxon>
        <taxon>Anaerovoracaceae</taxon>
        <taxon>Mogibacterium</taxon>
    </lineage>
</organism>
<evidence type="ECO:0000256" key="2">
    <source>
        <dbReference type="SAM" id="SignalP"/>
    </source>
</evidence>
<accession>A0A2S0L3N1</accession>
<feature type="domain" description="SH3b" evidence="3">
    <location>
        <begin position="397"/>
        <end position="464"/>
    </location>
</feature>
<evidence type="ECO:0000256" key="1">
    <source>
        <dbReference type="SAM" id="MobiDB-lite"/>
    </source>
</evidence>
<dbReference type="Gene3D" id="2.30.30.40">
    <property type="entry name" value="SH3 Domains"/>
    <property type="match status" value="5"/>
</dbReference>
<gene>
    <name evidence="4" type="ORF">C5Q96_02930</name>
</gene>
<keyword evidence="2" id="KW-0732">Signal</keyword>
<evidence type="ECO:0000313" key="5">
    <source>
        <dbReference type="Proteomes" id="UP000237883"/>
    </source>
</evidence>
<dbReference type="InterPro" id="IPR052354">
    <property type="entry name" value="Cell_Wall_Dynamics_Protein"/>
</dbReference>
<dbReference type="AlphaFoldDB" id="A0A2S0L3N1"/>
<dbReference type="RefSeq" id="WP_106056942.1">
    <property type="nucleotide sequence ID" value="NZ_CP027228.1"/>
</dbReference>
<feature type="compositionally biased region" description="Low complexity" evidence="1">
    <location>
        <begin position="223"/>
        <end position="251"/>
    </location>
</feature>
<dbReference type="KEGG" id="mdv:C5Q96_02930"/>
<sequence>MNNIIAIKLKSIFAVLVFIILLMLGFAEAANAQSVQNATGYINSKSGVNVRAGTSVFSKKVTSISNNKKVTITEVVFSSNSNAAARDKWYHVNYGGKSGYIRSDLINRVEYSAVAGRTSSTLNSRLGAGTRFASVTTFGKNVNLTVLLKAKANKSNVDWYMIKYNGGYNYVCATWVDITGSIFSNNSGGTSDNAGTITTNPEPNPDMNPSDNNASPSNGTSSPDNSNTVNNPGNTNNNDSGNTSSSVNSNVDQTQTDFEKSIASFPEDYKVHLRKLHASHPNWKFIAKETGVDWNTALSKQSRDGVSLINGAYPLSYRDINPYSFKAKDQSRPLYSGASISSGSVGSASANTDISLLDEVFNANNGSDDAKFVHIRTASGQTGYIQGSVTNENYSHEINGTVKGGYTNIRKGAGTGYGRIGGANTGDKVSIVLTAKASDGVVWYKIKQGNGFGYICSKFVKVDDSIAPSSNTKQTTSTSSTTNTDVVFGTLNQSASYRMGPSDIFKEAGTLTSGQNVTIINSVKNIDNSNWYKIAVSGKVYYIPSSYVTSSGKVKDGEASVSGKVHDYLNYRSSYDITNKPVGTFPKNTDVVITGAINSGNYNWYRVQYKGKTYYAAANWITVSDQKYDGKEATPASDAQSVEAPAGGIESLKGVGRFTASGTYIPKDGSTWFNASSQVVGYYMDPRNFINENNIYMFEDLSYQSYQSQAAVSKIISGTALERNGFMASWFVSAGKENGMSPIALAARARQETGGGSIAISGYIFPDGKYAYNPYNIGAYSNANPVMRGLEYAKKQGWDTKQKAVFGGAKFIASGYIKQGQNSVYFQRFNVANGAAKVGTHQYMTNISACYTESISTKNSYSAYGITNESLVFVIPVYTNMPASTALPH</sequence>
<dbReference type="GeneID" id="78391210"/>
<feature type="compositionally biased region" description="Polar residues" evidence="1">
    <location>
        <begin position="187"/>
        <end position="222"/>
    </location>
</feature>
<dbReference type="InterPro" id="IPR002901">
    <property type="entry name" value="MGlyc_endo_b_GlcNAc-like_dom"/>
</dbReference>